<dbReference type="GO" id="GO:0000724">
    <property type="term" value="P:double-strand break repair via homologous recombination"/>
    <property type="evidence" value="ECO:0007669"/>
    <property type="project" value="TreeGrafter"/>
</dbReference>
<feature type="domain" description="Helicase C-terminal" evidence="7">
    <location>
        <begin position="968"/>
        <end position="1132"/>
    </location>
</feature>
<feature type="region of interest" description="Disordered" evidence="5">
    <location>
        <begin position="1"/>
        <end position="85"/>
    </location>
</feature>
<dbReference type="Pfam" id="PF00176">
    <property type="entry name" value="SNF2-rel_dom"/>
    <property type="match status" value="2"/>
</dbReference>
<feature type="compositionally biased region" description="Basic and acidic residues" evidence="5">
    <location>
        <begin position="323"/>
        <end position="332"/>
    </location>
</feature>
<dbReference type="InterPro" id="IPR049730">
    <property type="entry name" value="SNF2/RAD54-like_C"/>
</dbReference>
<dbReference type="FunFam" id="3.40.50.10810:FF:000020">
    <property type="entry name" value="DNA repair and recombination protein RAD54B"/>
    <property type="match status" value="1"/>
</dbReference>
<dbReference type="EMBL" id="JAUCMX010000020">
    <property type="protein sequence ID" value="KAK3515617.1"/>
    <property type="molecule type" value="Genomic_DNA"/>
</dbReference>
<evidence type="ECO:0000256" key="5">
    <source>
        <dbReference type="SAM" id="MobiDB-lite"/>
    </source>
</evidence>
<dbReference type="GO" id="GO:0005524">
    <property type="term" value="F:ATP binding"/>
    <property type="evidence" value="ECO:0007669"/>
    <property type="project" value="UniProtKB-KW"/>
</dbReference>
<dbReference type="PANTHER" id="PTHR45629:SF7">
    <property type="entry name" value="DNA EXCISION REPAIR PROTEIN ERCC-6-RELATED"/>
    <property type="match status" value="1"/>
</dbReference>
<dbReference type="InterPro" id="IPR038718">
    <property type="entry name" value="SNF2-like_sf"/>
</dbReference>
<dbReference type="PROSITE" id="PS51192">
    <property type="entry name" value="HELICASE_ATP_BIND_1"/>
    <property type="match status" value="1"/>
</dbReference>
<sequence>NRMRRSAAPSQLLHGNAAKKPRFVPPAPLNTGAVPTSNQRPGPTSSTVPTSSPGQVPTSAPKPAPGNVLNKVQRSLSERTGDTPAVAKVSAVGRALARVLSAVAQEERKENSPESLSCPLESVELPDLPSPQQPELASSHTTIMQTDDWFRASPKLQLLWGVPGLQCTLVGKARSSNFTLSEKLDLLRLVQPHIRILEEHTNKHAVIVDKNRCWESIAERYNSLGGERPPRTAQGLRTLYKRLKESAKQEVVQRSHAQPEYRGSISEPTKRIMEMIPHLFHGGDKEHNMLHRLQYKMNSPVEQPGSSSSLPAAPDNTPAARAVRVESEDVKPPPDLQIVVPHDSPVTLTTPLSQEPIAQTENEVEDEEEEEELVSNVYAASLSPCPSSVHLPPSPSAPASRRSLYDRGGVLFRNPALEAESLQMMREEHELLLANHRKLGQYLDEKRDGLKRKQQLEEELLRSKLSPQTNITARYYSVMWCKASSRKHKRWEGDAVLVASGRSVVLKDMEGRDIGRGSGYKASELESLCEGQTLMVGGKQIEVMGVISDEDYAKGRCFQDAIMEVPLDMIAQAPVRHQRPQLAKPFARPALKDATLRVSEPEGPVCKPRHDPNSPGALVMPRPSANHQWLCNKNGLALVDVVVDPHLTNHLRPHQREGVVFLYECLMGMRLAGRCGAILADEMGLGKTLQCVCVLWTLLRQGPYGGRPVLKRALVVCPGSLVKNWAVEFNKWLGRERIRVYTVDQDNRVEDFISCPLSPVMVISYEMLLRSVENLKKLEFDVVICDEGHRLKNSNIKTSSALIALSCERRVILTERFMKNPILKSHQPTCSKEERCIGEERAAELARLTGAFTLRRTQEIINRFLPGRLEWTVFCRPTELQVQLYNELLYSRPVKACFAAAGTHAFTHSPHLACINALKKLCNHPGLLYNTMKEKKTDDLYDSICIDLFPETYATRSFCTGDSGKLLVLTDLLAAIKHVNCTDKVVLVSNYTQTLDLLQDLCVHLGYTWCRLDGQTPVAQRQRIVDTFNRPDSSHFLFLLSSKAGGVGLNLVGASHLVLYDIDWNPANDIQAMARVWRDGQKKTVHIYRFLTTGTIEEKIYQRQVSKQGLSGAVVDLGKKGEHINFSAEELRDLFTFESNTDCLTHDLLDCKCLGDGRIPVYNFRITVVWLRTQSWLQGGACQLGRRAEGASVPQRVSMSELMQWKHFSGTIASFGDVYLDHARSHITYAFQSTTSKTQDMA</sequence>
<feature type="region of interest" description="Disordered" evidence="5">
    <location>
        <begin position="299"/>
        <end position="366"/>
    </location>
</feature>
<dbReference type="SMART" id="SM00487">
    <property type="entry name" value="DEXDc"/>
    <property type="match status" value="1"/>
</dbReference>
<evidence type="ECO:0000256" key="4">
    <source>
        <dbReference type="ARBA" id="ARBA00022840"/>
    </source>
</evidence>
<evidence type="ECO:0000313" key="9">
    <source>
        <dbReference type="Proteomes" id="UP001274896"/>
    </source>
</evidence>
<dbReference type="Gene3D" id="3.40.50.10810">
    <property type="entry name" value="Tandem AAA-ATPase domain"/>
    <property type="match status" value="1"/>
</dbReference>
<feature type="compositionally biased region" description="Polar residues" evidence="5">
    <location>
        <begin position="346"/>
        <end position="360"/>
    </location>
</feature>
<comment type="caution">
    <text evidence="8">The sequence shown here is derived from an EMBL/GenBank/DDBJ whole genome shotgun (WGS) entry which is preliminary data.</text>
</comment>
<dbReference type="GO" id="GO:0015616">
    <property type="term" value="F:DNA translocase activity"/>
    <property type="evidence" value="ECO:0007669"/>
    <property type="project" value="TreeGrafter"/>
</dbReference>
<evidence type="ECO:0000259" key="6">
    <source>
        <dbReference type="PROSITE" id="PS51192"/>
    </source>
</evidence>
<dbReference type="InterPro" id="IPR014001">
    <property type="entry name" value="Helicase_ATP-bd"/>
</dbReference>
<dbReference type="PROSITE" id="PS51194">
    <property type="entry name" value="HELICASE_CTER"/>
    <property type="match status" value="1"/>
</dbReference>
<dbReference type="Proteomes" id="UP001274896">
    <property type="component" value="Unassembled WGS sequence"/>
</dbReference>
<evidence type="ECO:0008006" key="10">
    <source>
        <dbReference type="Google" id="ProtNLM"/>
    </source>
</evidence>
<evidence type="ECO:0000313" key="8">
    <source>
        <dbReference type="EMBL" id="KAK3515617.1"/>
    </source>
</evidence>
<evidence type="ECO:0000256" key="1">
    <source>
        <dbReference type="ARBA" id="ARBA00022741"/>
    </source>
</evidence>
<dbReference type="InterPro" id="IPR028002">
    <property type="entry name" value="Myb_DNA-bind_5"/>
</dbReference>
<dbReference type="InterPro" id="IPR050496">
    <property type="entry name" value="SNF2_RAD54_helicase_repair"/>
</dbReference>
<name>A0AAE0UQ38_9TELE</name>
<dbReference type="GO" id="GO:0005634">
    <property type="term" value="C:nucleus"/>
    <property type="evidence" value="ECO:0007669"/>
    <property type="project" value="TreeGrafter"/>
</dbReference>
<dbReference type="GO" id="GO:0007131">
    <property type="term" value="P:reciprocal meiotic recombination"/>
    <property type="evidence" value="ECO:0007669"/>
    <property type="project" value="TreeGrafter"/>
</dbReference>
<dbReference type="Gene3D" id="3.40.50.300">
    <property type="entry name" value="P-loop containing nucleotide triphosphate hydrolases"/>
    <property type="match status" value="1"/>
</dbReference>
<feature type="compositionally biased region" description="Polar residues" evidence="5">
    <location>
        <begin position="299"/>
        <end position="310"/>
    </location>
</feature>
<protein>
    <recommendedName>
        <fullName evidence="10">RAD54 homolog B</fullName>
    </recommendedName>
</protein>
<dbReference type="PANTHER" id="PTHR45629">
    <property type="entry name" value="SNF2/RAD54 FAMILY MEMBER"/>
    <property type="match status" value="1"/>
</dbReference>
<organism evidence="8 9">
    <name type="scientific">Hemibagrus guttatus</name>
    <dbReference type="NCBI Taxonomy" id="175788"/>
    <lineage>
        <taxon>Eukaryota</taxon>
        <taxon>Metazoa</taxon>
        <taxon>Chordata</taxon>
        <taxon>Craniata</taxon>
        <taxon>Vertebrata</taxon>
        <taxon>Euteleostomi</taxon>
        <taxon>Actinopterygii</taxon>
        <taxon>Neopterygii</taxon>
        <taxon>Teleostei</taxon>
        <taxon>Ostariophysi</taxon>
        <taxon>Siluriformes</taxon>
        <taxon>Bagridae</taxon>
        <taxon>Hemibagrus</taxon>
    </lineage>
</organism>
<keyword evidence="3" id="KW-0347">Helicase</keyword>
<feature type="non-terminal residue" evidence="8">
    <location>
        <position position="1242"/>
    </location>
</feature>
<evidence type="ECO:0000256" key="3">
    <source>
        <dbReference type="ARBA" id="ARBA00022806"/>
    </source>
</evidence>
<keyword evidence="1" id="KW-0547">Nucleotide-binding</keyword>
<keyword evidence="9" id="KW-1185">Reference proteome</keyword>
<dbReference type="InterPro" id="IPR001650">
    <property type="entry name" value="Helicase_C-like"/>
</dbReference>
<evidence type="ECO:0000259" key="7">
    <source>
        <dbReference type="PROSITE" id="PS51194"/>
    </source>
</evidence>
<accession>A0AAE0UQ38</accession>
<keyword evidence="4" id="KW-0067">ATP-binding</keyword>
<feature type="compositionally biased region" description="Low complexity" evidence="5">
    <location>
        <begin position="41"/>
        <end position="59"/>
    </location>
</feature>
<feature type="domain" description="Helicase ATP-binding" evidence="6">
    <location>
        <begin position="668"/>
        <end position="806"/>
    </location>
</feature>
<keyword evidence="2" id="KW-0378">Hydrolase</keyword>
<dbReference type="SMART" id="SM00490">
    <property type="entry name" value="HELICc"/>
    <property type="match status" value="1"/>
</dbReference>
<dbReference type="Pfam" id="PF13873">
    <property type="entry name" value="Myb_DNA-bind_5"/>
    <property type="match status" value="1"/>
</dbReference>
<gene>
    <name evidence="8" type="ORF">QTP70_024869</name>
</gene>
<dbReference type="CDD" id="cd18793">
    <property type="entry name" value="SF2_C_SNF"/>
    <property type="match status" value="1"/>
</dbReference>
<proteinExistence type="predicted"/>
<dbReference type="GO" id="GO:0016787">
    <property type="term" value="F:hydrolase activity"/>
    <property type="evidence" value="ECO:0007669"/>
    <property type="project" value="UniProtKB-KW"/>
</dbReference>
<reference evidence="8" key="1">
    <citation type="submission" date="2023-06" db="EMBL/GenBank/DDBJ databases">
        <title>Male Hemibagrus guttatus genome.</title>
        <authorList>
            <person name="Bian C."/>
        </authorList>
    </citation>
    <scope>NUCLEOTIDE SEQUENCE</scope>
    <source>
        <strain evidence="8">Male_cb2023</strain>
        <tissue evidence="8">Muscle</tissue>
    </source>
</reference>
<dbReference type="Pfam" id="PF00271">
    <property type="entry name" value="Helicase_C"/>
    <property type="match status" value="1"/>
</dbReference>
<dbReference type="InterPro" id="IPR027417">
    <property type="entry name" value="P-loop_NTPase"/>
</dbReference>
<dbReference type="GO" id="GO:0004386">
    <property type="term" value="F:helicase activity"/>
    <property type="evidence" value="ECO:0007669"/>
    <property type="project" value="UniProtKB-KW"/>
</dbReference>
<dbReference type="Gene3D" id="1.20.120.850">
    <property type="entry name" value="SWI2/SNF2 ATPases, N-terminal domain"/>
    <property type="match status" value="1"/>
</dbReference>
<dbReference type="InterPro" id="IPR000330">
    <property type="entry name" value="SNF2_N"/>
</dbReference>
<dbReference type="AlphaFoldDB" id="A0AAE0UQ38"/>
<dbReference type="SUPFAM" id="SSF52540">
    <property type="entry name" value="P-loop containing nucleoside triphosphate hydrolases"/>
    <property type="match status" value="2"/>
</dbReference>
<dbReference type="FunFam" id="3.40.50.300:FF:000332">
    <property type="entry name" value="DNA repair and recombination protein RAD54-like"/>
    <property type="match status" value="1"/>
</dbReference>
<evidence type="ECO:0000256" key="2">
    <source>
        <dbReference type="ARBA" id="ARBA00022801"/>
    </source>
</evidence>